<evidence type="ECO:0000259" key="3">
    <source>
        <dbReference type="Pfam" id="PF11938"/>
    </source>
</evidence>
<organism evidence="4 5">
    <name type="scientific">Larinioides sclopetarius</name>
    <dbReference type="NCBI Taxonomy" id="280406"/>
    <lineage>
        <taxon>Eukaryota</taxon>
        <taxon>Metazoa</taxon>
        <taxon>Ecdysozoa</taxon>
        <taxon>Arthropoda</taxon>
        <taxon>Chelicerata</taxon>
        <taxon>Arachnida</taxon>
        <taxon>Araneae</taxon>
        <taxon>Araneomorphae</taxon>
        <taxon>Entelegynae</taxon>
        <taxon>Araneoidea</taxon>
        <taxon>Araneidae</taxon>
        <taxon>Larinioides</taxon>
    </lineage>
</organism>
<reference evidence="4 5" key="1">
    <citation type="submission" date="2024-04" db="EMBL/GenBank/DDBJ databases">
        <authorList>
            <person name="Rising A."/>
            <person name="Reimegard J."/>
            <person name="Sonavane S."/>
            <person name="Akerstrom W."/>
            <person name="Nylinder S."/>
            <person name="Hedman E."/>
            <person name="Kallberg Y."/>
        </authorList>
    </citation>
    <scope>NUCLEOTIDE SEQUENCE [LARGE SCALE GENOMIC DNA]</scope>
</reference>
<dbReference type="EMBL" id="CAXIEN010000077">
    <property type="protein sequence ID" value="CAL1274488.1"/>
    <property type="molecule type" value="Genomic_DNA"/>
</dbReference>
<dbReference type="GO" id="GO:0005783">
    <property type="term" value="C:endoplasmic reticulum"/>
    <property type="evidence" value="ECO:0007669"/>
    <property type="project" value="TreeGrafter"/>
</dbReference>
<evidence type="ECO:0000256" key="2">
    <source>
        <dbReference type="SAM" id="SignalP"/>
    </source>
</evidence>
<dbReference type="AlphaFoldDB" id="A0AAV1ZRL6"/>
<feature type="chain" id="PRO_5044021834" description="DUF3456 domain-containing protein" evidence="2">
    <location>
        <begin position="24"/>
        <end position="201"/>
    </location>
</feature>
<protein>
    <recommendedName>
        <fullName evidence="3">DUF3456 domain-containing protein</fullName>
    </recommendedName>
</protein>
<proteinExistence type="inferred from homology"/>
<sequence>MKAKLSLLSFLSVFVTFFQLSVQQSVLKCLVCKQVVREISSAVSNEDPKKTIQVGSFRIQPDGTQKQSQIKYAGSEFHLNEIMETVCNSLDDYAQAKNKDTGELALLNLSKDIEKLSTHELVQDPDLNRSLKYYCESFIEDFEDDILQVFKSSENLPIDDVSRQLCNDSAVSSFTSKICLKKKIESRIICITHFFEASKAT</sequence>
<gene>
    <name evidence="4" type="ORF">LARSCL_LOCUS7486</name>
</gene>
<comment type="similarity">
    <text evidence="1">Belongs to the canopy family.</text>
</comment>
<evidence type="ECO:0000256" key="1">
    <source>
        <dbReference type="ARBA" id="ARBA00007285"/>
    </source>
</evidence>
<dbReference type="PANTHER" id="PTHR13341">
    <property type="entry name" value="MIR-INTERACTING SAPOSIN-LIKE PROTEIN"/>
    <property type="match status" value="1"/>
</dbReference>
<accession>A0AAV1ZRL6</accession>
<name>A0AAV1ZRL6_9ARAC</name>
<dbReference type="PANTHER" id="PTHR13341:SF2">
    <property type="entry name" value="PROTEIN SEELE"/>
    <property type="match status" value="1"/>
</dbReference>
<comment type="caution">
    <text evidence="4">The sequence shown here is derived from an EMBL/GenBank/DDBJ whole genome shotgun (WGS) entry which is preliminary data.</text>
</comment>
<keyword evidence="5" id="KW-1185">Reference proteome</keyword>
<dbReference type="Proteomes" id="UP001497382">
    <property type="component" value="Unassembled WGS sequence"/>
</dbReference>
<keyword evidence="2" id="KW-0732">Signal</keyword>
<dbReference type="InterPro" id="IPR021852">
    <property type="entry name" value="DUF3456"/>
</dbReference>
<evidence type="ECO:0000313" key="5">
    <source>
        <dbReference type="Proteomes" id="UP001497382"/>
    </source>
</evidence>
<evidence type="ECO:0000313" key="4">
    <source>
        <dbReference type="EMBL" id="CAL1274488.1"/>
    </source>
</evidence>
<dbReference type="Pfam" id="PF11938">
    <property type="entry name" value="DUF3456"/>
    <property type="match status" value="1"/>
</dbReference>
<feature type="signal peptide" evidence="2">
    <location>
        <begin position="1"/>
        <end position="23"/>
    </location>
</feature>
<dbReference type="InterPro" id="IPR042415">
    <property type="entry name" value="CNPY"/>
</dbReference>
<feature type="domain" description="DUF3456" evidence="3">
    <location>
        <begin position="28"/>
        <end position="169"/>
    </location>
</feature>